<organism evidence="1 2">
    <name type="scientific">Aldrovandia affinis</name>
    <dbReference type="NCBI Taxonomy" id="143900"/>
    <lineage>
        <taxon>Eukaryota</taxon>
        <taxon>Metazoa</taxon>
        <taxon>Chordata</taxon>
        <taxon>Craniata</taxon>
        <taxon>Vertebrata</taxon>
        <taxon>Euteleostomi</taxon>
        <taxon>Actinopterygii</taxon>
        <taxon>Neopterygii</taxon>
        <taxon>Teleostei</taxon>
        <taxon>Notacanthiformes</taxon>
        <taxon>Halosauridae</taxon>
        <taxon>Aldrovandia</taxon>
    </lineage>
</organism>
<evidence type="ECO:0000313" key="1">
    <source>
        <dbReference type="EMBL" id="KAJ8407290.1"/>
    </source>
</evidence>
<evidence type="ECO:0000313" key="2">
    <source>
        <dbReference type="Proteomes" id="UP001221898"/>
    </source>
</evidence>
<gene>
    <name evidence="1" type="ORF">AAFF_G00278640</name>
</gene>
<sequence length="103" mass="11342">MAQRQQSSLPGITLIYQSVLKVGQNKELSSHMRDGLKYLRPPEKVVGLLHKRSAGSLNRSRANPDNIGFLGGVALPARWCQQCESPWQGPPAAVRVKLALRGR</sequence>
<accession>A0AAD7SRI5</accession>
<dbReference type="EMBL" id="JAINUG010000039">
    <property type="protein sequence ID" value="KAJ8407290.1"/>
    <property type="molecule type" value="Genomic_DNA"/>
</dbReference>
<reference evidence="1" key="1">
    <citation type="journal article" date="2023" name="Science">
        <title>Genome structures resolve the early diversification of teleost fishes.</title>
        <authorList>
            <person name="Parey E."/>
            <person name="Louis A."/>
            <person name="Montfort J."/>
            <person name="Bouchez O."/>
            <person name="Roques C."/>
            <person name="Iampietro C."/>
            <person name="Lluch J."/>
            <person name="Castinel A."/>
            <person name="Donnadieu C."/>
            <person name="Desvignes T."/>
            <person name="Floi Bucao C."/>
            <person name="Jouanno E."/>
            <person name="Wen M."/>
            <person name="Mejri S."/>
            <person name="Dirks R."/>
            <person name="Jansen H."/>
            <person name="Henkel C."/>
            <person name="Chen W.J."/>
            <person name="Zahm M."/>
            <person name="Cabau C."/>
            <person name="Klopp C."/>
            <person name="Thompson A.W."/>
            <person name="Robinson-Rechavi M."/>
            <person name="Braasch I."/>
            <person name="Lecointre G."/>
            <person name="Bobe J."/>
            <person name="Postlethwait J.H."/>
            <person name="Berthelot C."/>
            <person name="Roest Crollius H."/>
            <person name="Guiguen Y."/>
        </authorList>
    </citation>
    <scope>NUCLEOTIDE SEQUENCE</scope>
    <source>
        <strain evidence="1">NC1722</strain>
    </source>
</reference>
<dbReference type="Proteomes" id="UP001221898">
    <property type="component" value="Unassembled WGS sequence"/>
</dbReference>
<keyword evidence="2" id="KW-1185">Reference proteome</keyword>
<proteinExistence type="predicted"/>
<protein>
    <submittedName>
        <fullName evidence="1">Uncharacterized protein</fullName>
    </submittedName>
</protein>
<comment type="caution">
    <text evidence="1">The sequence shown here is derived from an EMBL/GenBank/DDBJ whole genome shotgun (WGS) entry which is preliminary data.</text>
</comment>
<name>A0AAD7SRI5_9TELE</name>
<dbReference type="AlphaFoldDB" id="A0AAD7SRI5"/>